<organism evidence="1 2">
    <name type="scientific">Trichoderma asperellum (strain ATCC 204424 / CBS 433.97 / NBRC 101777)</name>
    <dbReference type="NCBI Taxonomy" id="1042311"/>
    <lineage>
        <taxon>Eukaryota</taxon>
        <taxon>Fungi</taxon>
        <taxon>Dikarya</taxon>
        <taxon>Ascomycota</taxon>
        <taxon>Pezizomycotina</taxon>
        <taxon>Sordariomycetes</taxon>
        <taxon>Hypocreomycetidae</taxon>
        <taxon>Hypocreales</taxon>
        <taxon>Hypocreaceae</taxon>
        <taxon>Trichoderma</taxon>
    </lineage>
</organism>
<dbReference type="Gene3D" id="1.20.1050.10">
    <property type="match status" value="1"/>
</dbReference>
<gene>
    <name evidence="1" type="ORF">M441DRAFT_73896</name>
</gene>
<name>A0A2T3YTB9_TRIA4</name>
<dbReference type="STRING" id="1042311.A0A2T3YTB9"/>
<evidence type="ECO:0000313" key="1">
    <source>
        <dbReference type="EMBL" id="PTB35746.1"/>
    </source>
</evidence>
<sequence>MPAILTAISALNPDCQLLGQNTTEIVRPYEWLNYLSGTFHGQGFGGLWRPERFVSDESLYPAVQEKARQTIKDCCAFVDGKLRDAKSTNSVGNSFKGVDAFLLVFYLWGIRFNIDMDTVYPLYAALAHRLLQRESVIDARKVHVRMC</sequence>
<dbReference type="SUPFAM" id="SSF47616">
    <property type="entry name" value="GST C-terminal domain-like"/>
    <property type="match status" value="1"/>
</dbReference>
<protein>
    <recommendedName>
        <fullName evidence="3">GST C-terminal domain-containing protein</fullName>
    </recommendedName>
</protein>
<dbReference type="AlphaFoldDB" id="A0A2T3YTB9"/>
<evidence type="ECO:0008006" key="3">
    <source>
        <dbReference type="Google" id="ProtNLM"/>
    </source>
</evidence>
<reference evidence="1 2" key="1">
    <citation type="submission" date="2016-07" db="EMBL/GenBank/DDBJ databases">
        <title>Multiple horizontal gene transfer events from other fungi enriched the ability of initially mycotrophic Trichoderma (Ascomycota) to feed on dead plant biomass.</title>
        <authorList>
            <consortium name="DOE Joint Genome Institute"/>
            <person name="Aerts A."/>
            <person name="Atanasova L."/>
            <person name="Chenthamara K."/>
            <person name="Zhang J."/>
            <person name="Grujic M."/>
            <person name="Henrissat B."/>
            <person name="Kuo A."/>
            <person name="Salamov A."/>
            <person name="Lipzen A."/>
            <person name="Labutti K."/>
            <person name="Barry K."/>
            <person name="Miao Y."/>
            <person name="Rahimi M.J."/>
            <person name="Shen Q."/>
            <person name="Grigoriev I.V."/>
            <person name="Kubicek C.P."/>
            <person name="Druzhinina I.S."/>
        </authorList>
    </citation>
    <scope>NUCLEOTIDE SEQUENCE [LARGE SCALE GENOMIC DNA]</scope>
    <source>
        <strain evidence="1 2">CBS 433.97</strain>
    </source>
</reference>
<dbReference type="EMBL" id="KZ679273">
    <property type="protein sequence ID" value="PTB35746.1"/>
    <property type="molecule type" value="Genomic_DNA"/>
</dbReference>
<dbReference type="InterPro" id="IPR036282">
    <property type="entry name" value="Glutathione-S-Trfase_C_sf"/>
</dbReference>
<dbReference type="OrthoDB" id="4892257at2759"/>
<keyword evidence="2" id="KW-1185">Reference proteome</keyword>
<accession>A0A2T3YTB9</accession>
<dbReference type="Gene3D" id="3.40.30.10">
    <property type="entry name" value="Glutaredoxin"/>
    <property type="match status" value="1"/>
</dbReference>
<proteinExistence type="predicted"/>
<dbReference type="Proteomes" id="UP000240493">
    <property type="component" value="Unassembled WGS sequence"/>
</dbReference>
<evidence type="ECO:0000313" key="2">
    <source>
        <dbReference type="Proteomes" id="UP000240493"/>
    </source>
</evidence>